<comment type="caution">
    <text evidence="13">Lacks conserved residue(s) required for the propagation of feature annotation.</text>
</comment>
<evidence type="ECO:0000256" key="10">
    <source>
        <dbReference type="ARBA" id="ARBA00023157"/>
    </source>
</evidence>
<evidence type="ECO:0000313" key="19">
    <source>
        <dbReference type="EMBL" id="KAK7891652.1"/>
    </source>
</evidence>
<evidence type="ECO:0000256" key="4">
    <source>
        <dbReference type="ARBA" id="ARBA00022553"/>
    </source>
</evidence>
<evidence type="ECO:0000259" key="18">
    <source>
        <dbReference type="PROSITE" id="PS51004"/>
    </source>
</evidence>
<dbReference type="Gene3D" id="2.130.10.10">
    <property type="entry name" value="YVTN repeat-like/Quinoprotein amine dehydrogenase"/>
    <property type="match status" value="1"/>
</dbReference>
<evidence type="ECO:0000256" key="15">
    <source>
        <dbReference type="SAM" id="MobiDB-lite"/>
    </source>
</evidence>
<dbReference type="Gene3D" id="2.60.40.10">
    <property type="entry name" value="Immunoglobulins"/>
    <property type="match status" value="3"/>
</dbReference>
<comment type="subcellular location">
    <subcellularLocation>
        <location evidence="1">Cell membrane</location>
        <topology evidence="1">Single-pass type I membrane protein</topology>
    </subcellularLocation>
</comment>
<keyword evidence="6 17" id="KW-0732">Signal</keyword>
<accession>A0AAW0NAF2</accession>
<dbReference type="Proteomes" id="UP001460270">
    <property type="component" value="Unassembled WGS sequence"/>
</dbReference>
<dbReference type="Pfam" id="PF24317">
    <property type="entry name" value="PSI_Plexin-B"/>
    <property type="match status" value="1"/>
</dbReference>
<dbReference type="SUPFAM" id="SSF103575">
    <property type="entry name" value="Plexin repeat"/>
    <property type="match status" value="1"/>
</dbReference>
<evidence type="ECO:0000256" key="12">
    <source>
        <dbReference type="ARBA" id="ARBA00023180"/>
    </source>
</evidence>
<dbReference type="InterPro" id="IPR002165">
    <property type="entry name" value="Plexin_repeat"/>
</dbReference>
<sequence>MESWLPLLLSIAAFSLSLAQEVPHPTFTSETLINNVVQDNQTGRIYVGAVNSIYQLNPALVREARTETGPKNDARMCTPPASACQDTKPMDNHNKLLLVHPSNGSLIVCGSRYRGICSLLNLTNVDQQLYYSDSKGERTYVTIGKGYGSLDSTKLISTRILQDFREWVIFESIIEASTVQTTPFVPKLCEDDHHYYSHTELQLNCGKDNEYNKVRAAYVAAPGKELARSMSESGLYGNVVSWRKVLFMVANKDDDPNDSALCMYPLDAINEKLGNIISACYVDSGKISGDPAVDIPYSSKTDEFCASKIAKDTLEQFKCGADFLPSPLASKPKYALKAQAVLTKPEALTAVSVAVENDHTIAFLGNSRGQVIKVHLTSEPYEYSKAFSEPMREKVNKNLFFDLSHSHLYITTEKKITKVPVQECFKQPNCQSCVGLRDPYCGWCVLEGRCTRRSECRRAEEKNGWLFSPKQQCVKIVSFFPPNLSCKKSQRVKINIPSLPPIGQSDWLLCKIEEFQSPGRMSDSGQVSCELPQPAMIPHTSDDKDFVAVAITVFVNDSVELATRDFKFYNCAATVKKAENTPCMACVSSLWGCQWNIRDHSCSDMDDGISGTHIIKHRQGGKCPKFENPDPGLIPVGHKKRISFEGFNLDLYQGHSFTIGTELMKNVEEEVFYADTFYSFDGFSFSFDKSPETNVLFYVKDKETGKKMDSTLNVTLYNCAVGRQDCSLCKNADPKYGCVWCPKQKACVFEELCSSVDSHNVECPHPEITEIIPRYGPPQGGISITIKGSNLGIHPDDIVRITVVGEPCTHQTDKYSVSTSVVCEIGPLRPSWGEVQVEVKGGKRGTSSMQFTYQDPIPDSVTPKQGLKAGGTLITIKGHNLKTGSKSDVQVNIGGVDCIVEGFGKDITCRTGEYRADKVPSDFLPISLKYGNAPGGRNIIVTGSGFDLIQTAYIKVQGNNAMSLERYTEKNDSMIQFPSPVVNESMGHLNTFIQLDNWVKELKPFEYHPNPEFNNISKKVITEASIIIVTGRGFSRAMTHKEAQAFVGDVPCHVNTLQDEKLFLDAPSTPPRFKSRRVRRDTRPELLDLMIKFGNGEWVVGSVQFEQKNDLALYIIIPAVIVPMLMIIAISVYCYRRKSQQAEREYEKVKHQLENLEESVRDRCKKEFTDLMIEMEDHTNELSEGGIPFLDYKTYTDRVFFLPSKDGANDVMITGKLDIPESRRATVTQALTSSPTSSTPRPSSSMSETVVERMLCNWMSICLYQFLKDSAGEPLYKLFRAIKHQIEKGPVDARVKKAKYTLNDTGLLGDDVEYSVLVRDNAILVLSTALHTQQNYDQNHENHEERNALLEDDKVFHLVRPAEELDEIKSKRGSIKDKSMTKAITEIYLTRLLSVKGTLQQFVDDFFRSVLCSGAVVPPAVKYFFDFLDEQALKHNNVDDETIHIWKTNSLPLRFWVNILKNPHFIFDVHVSEVVDAALSVIAQTFMDACTKSEHKLSRDSPSNKLLYAKEISTYKKMVDDYYKGIRQMVPVSDQDMNTHLAEVSRAHTDKLNTQVALHQLYQYASKYYDGIIASLDEDPAAQSKQLTYRLQQIAAALENKVTDL</sequence>
<evidence type="ECO:0000256" key="11">
    <source>
        <dbReference type="ARBA" id="ARBA00023170"/>
    </source>
</evidence>
<dbReference type="FunFam" id="2.60.40.10:FF:000131">
    <property type="entry name" value="Plexin A2"/>
    <property type="match status" value="1"/>
</dbReference>
<name>A0AAW0NAF2_9GOBI</name>
<keyword evidence="5 16" id="KW-0812">Transmembrane</keyword>
<dbReference type="GO" id="GO:0007162">
    <property type="term" value="P:negative regulation of cell adhesion"/>
    <property type="evidence" value="ECO:0007669"/>
    <property type="project" value="TreeGrafter"/>
</dbReference>
<evidence type="ECO:0000256" key="2">
    <source>
        <dbReference type="ARBA" id="ARBA00010297"/>
    </source>
</evidence>
<dbReference type="InterPro" id="IPR041019">
    <property type="entry name" value="TIG1_plexin"/>
</dbReference>
<evidence type="ECO:0000256" key="16">
    <source>
        <dbReference type="SAM" id="Phobius"/>
    </source>
</evidence>
<organism evidence="19 20">
    <name type="scientific">Mugilogobius chulae</name>
    <name type="common">yellowstripe goby</name>
    <dbReference type="NCBI Taxonomy" id="88201"/>
    <lineage>
        <taxon>Eukaryota</taxon>
        <taxon>Metazoa</taxon>
        <taxon>Chordata</taxon>
        <taxon>Craniata</taxon>
        <taxon>Vertebrata</taxon>
        <taxon>Euteleostomi</taxon>
        <taxon>Actinopterygii</taxon>
        <taxon>Neopterygii</taxon>
        <taxon>Teleostei</taxon>
        <taxon>Neoteleostei</taxon>
        <taxon>Acanthomorphata</taxon>
        <taxon>Gobiaria</taxon>
        <taxon>Gobiiformes</taxon>
        <taxon>Gobioidei</taxon>
        <taxon>Gobiidae</taxon>
        <taxon>Gobionellinae</taxon>
        <taxon>Mugilogobius</taxon>
    </lineage>
</organism>
<feature type="coiled-coil region" evidence="14">
    <location>
        <begin position="1139"/>
        <end position="1181"/>
    </location>
</feature>
<dbReference type="SUPFAM" id="SSF81296">
    <property type="entry name" value="E set domains"/>
    <property type="match status" value="3"/>
</dbReference>
<dbReference type="GO" id="GO:0050772">
    <property type="term" value="P:positive regulation of axonogenesis"/>
    <property type="evidence" value="ECO:0007669"/>
    <property type="project" value="TreeGrafter"/>
</dbReference>
<dbReference type="GO" id="GO:0002116">
    <property type="term" value="C:semaphorin receptor complex"/>
    <property type="evidence" value="ECO:0007669"/>
    <property type="project" value="TreeGrafter"/>
</dbReference>
<feature type="signal peptide" evidence="17">
    <location>
        <begin position="1"/>
        <end position="19"/>
    </location>
</feature>
<keyword evidence="11" id="KW-0675">Receptor</keyword>
<dbReference type="Pfam" id="PF01437">
    <property type="entry name" value="PSI"/>
    <property type="match status" value="1"/>
</dbReference>
<dbReference type="InterPro" id="IPR015943">
    <property type="entry name" value="WD40/YVTN_repeat-like_dom_sf"/>
</dbReference>
<feature type="chain" id="PRO_5043990495" description="Sema domain-containing protein" evidence="17">
    <location>
        <begin position="20"/>
        <end position="1605"/>
    </location>
</feature>
<dbReference type="PANTHER" id="PTHR22625:SF9">
    <property type="entry name" value="PLEXIN-B2"/>
    <property type="match status" value="1"/>
</dbReference>
<evidence type="ECO:0000313" key="20">
    <source>
        <dbReference type="Proteomes" id="UP001460270"/>
    </source>
</evidence>
<dbReference type="PROSITE" id="PS51004">
    <property type="entry name" value="SEMA"/>
    <property type="match status" value="1"/>
</dbReference>
<dbReference type="Gene3D" id="1.10.506.10">
    <property type="entry name" value="GTPase Activation - p120gap, domain 1"/>
    <property type="match status" value="3"/>
</dbReference>
<dbReference type="GO" id="GO:0017154">
    <property type="term" value="F:semaphorin receptor activity"/>
    <property type="evidence" value="ECO:0007669"/>
    <property type="project" value="InterPro"/>
</dbReference>
<keyword evidence="14" id="KW-0175">Coiled coil</keyword>
<dbReference type="SMART" id="SM00429">
    <property type="entry name" value="IPT"/>
    <property type="match status" value="2"/>
</dbReference>
<dbReference type="FunFam" id="2.60.40.10:FF:000203">
    <property type="entry name" value="Plexin B2"/>
    <property type="match status" value="1"/>
</dbReference>
<comment type="caution">
    <text evidence="19">The sequence shown here is derived from an EMBL/GenBank/DDBJ whole genome shotgun (WGS) entry which is preliminary data.</text>
</comment>
<dbReference type="InterPro" id="IPR002909">
    <property type="entry name" value="IPT_dom"/>
</dbReference>
<dbReference type="InterPro" id="IPR013548">
    <property type="entry name" value="Plexin_cytoplasmic_RasGAP_dom"/>
</dbReference>
<dbReference type="InterPro" id="IPR014756">
    <property type="entry name" value="Ig_E-set"/>
</dbReference>
<feature type="transmembrane region" description="Helical" evidence="16">
    <location>
        <begin position="1111"/>
        <end position="1135"/>
    </location>
</feature>
<protein>
    <recommendedName>
        <fullName evidence="18">Sema domain-containing protein</fullName>
    </recommendedName>
</protein>
<evidence type="ECO:0000256" key="5">
    <source>
        <dbReference type="ARBA" id="ARBA00022692"/>
    </source>
</evidence>
<evidence type="ECO:0000256" key="6">
    <source>
        <dbReference type="ARBA" id="ARBA00022729"/>
    </source>
</evidence>
<evidence type="ECO:0000256" key="8">
    <source>
        <dbReference type="ARBA" id="ARBA00022989"/>
    </source>
</evidence>
<evidence type="ECO:0000256" key="3">
    <source>
        <dbReference type="ARBA" id="ARBA00022475"/>
    </source>
</evidence>
<comment type="similarity">
    <text evidence="2">Belongs to the plexin family.</text>
</comment>
<evidence type="ECO:0000256" key="14">
    <source>
        <dbReference type="SAM" id="Coils"/>
    </source>
</evidence>
<dbReference type="Pfam" id="PF24479">
    <property type="entry name" value="PSI_PlexinA-B"/>
    <property type="match status" value="1"/>
</dbReference>
<dbReference type="GO" id="GO:0030334">
    <property type="term" value="P:regulation of cell migration"/>
    <property type="evidence" value="ECO:0007669"/>
    <property type="project" value="TreeGrafter"/>
</dbReference>
<keyword evidence="7" id="KW-0677">Repeat</keyword>
<dbReference type="SUPFAM" id="SSF101912">
    <property type="entry name" value="Sema domain"/>
    <property type="match status" value="1"/>
</dbReference>
<dbReference type="EMBL" id="JBBPFD010000017">
    <property type="protein sequence ID" value="KAK7891652.1"/>
    <property type="molecule type" value="Genomic_DNA"/>
</dbReference>
<dbReference type="Pfam" id="PF08337">
    <property type="entry name" value="Plexin_cytopl"/>
    <property type="match status" value="1"/>
</dbReference>
<proteinExistence type="inferred from homology"/>
<feature type="region of interest" description="Disordered" evidence="15">
    <location>
        <begin position="1226"/>
        <end position="1246"/>
    </location>
</feature>
<keyword evidence="9 16" id="KW-0472">Membrane</keyword>
<dbReference type="InterPro" id="IPR001627">
    <property type="entry name" value="Semap_dom"/>
</dbReference>
<dbReference type="InterPro" id="IPR031148">
    <property type="entry name" value="Plexin"/>
</dbReference>
<dbReference type="InterPro" id="IPR008936">
    <property type="entry name" value="Rho_GTPase_activation_prot"/>
</dbReference>
<dbReference type="GO" id="GO:0005886">
    <property type="term" value="C:plasma membrane"/>
    <property type="evidence" value="ECO:0007669"/>
    <property type="project" value="UniProtKB-SubCell"/>
</dbReference>
<dbReference type="Pfam" id="PF01403">
    <property type="entry name" value="Sema"/>
    <property type="match status" value="1"/>
</dbReference>
<feature type="compositionally biased region" description="Low complexity" evidence="15">
    <location>
        <begin position="1232"/>
        <end position="1246"/>
    </location>
</feature>
<reference evidence="20" key="1">
    <citation type="submission" date="2024-04" db="EMBL/GenBank/DDBJ databases">
        <title>Salinicola lusitanus LLJ914,a marine bacterium isolated from the Okinawa Trough.</title>
        <authorList>
            <person name="Li J."/>
        </authorList>
    </citation>
    <scope>NUCLEOTIDE SEQUENCE [LARGE SCALE GENOMIC DNA]</scope>
</reference>
<evidence type="ECO:0000256" key="7">
    <source>
        <dbReference type="ARBA" id="ARBA00022737"/>
    </source>
</evidence>
<keyword evidence="4" id="KW-0597">Phosphoprotein</keyword>
<dbReference type="InterPro" id="IPR057533">
    <property type="entry name" value="PSI_Plexin-B"/>
</dbReference>
<dbReference type="InterPro" id="IPR016201">
    <property type="entry name" value="PSI"/>
</dbReference>
<dbReference type="SMART" id="SM00423">
    <property type="entry name" value="PSI"/>
    <property type="match status" value="3"/>
</dbReference>
<dbReference type="InterPro" id="IPR013783">
    <property type="entry name" value="Ig-like_fold"/>
</dbReference>
<dbReference type="InterPro" id="IPR036352">
    <property type="entry name" value="Semap_dom_sf"/>
</dbReference>
<keyword evidence="8 16" id="KW-1133">Transmembrane helix</keyword>
<dbReference type="Pfam" id="PF17960">
    <property type="entry name" value="TIG_plexin"/>
    <property type="match status" value="1"/>
</dbReference>
<evidence type="ECO:0000256" key="9">
    <source>
        <dbReference type="ARBA" id="ARBA00023136"/>
    </source>
</evidence>
<gene>
    <name evidence="19" type="ORF">WMY93_023615</name>
</gene>
<dbReference type="SMART" id="SM00630">
    <property type="entry name" value="Sema"/>
    <property type="match status" value="1"/>
</dbReference>
<evidence type="ECO:0000256" key="1">
    <source>
        <dbReference type="ARBA" id="ARBA00004251"/>
    </source>
</evidence>
<keyword evidence="12" id="KW-0325">Glycoprotein</keyword>
<dbReference type="PANTHER" id="PTHR22625">
    <property type="entry name" value="PLEXIN"/>
    <property type="match status" value="1"/>
</dbReference>
<dbReference type="GO" id="GO:0008360">
    <property type="term" value="P:regulation of cell shape"/>
    <property type="evidence" value="ECO:0007669"/>
    <property type="project" value="TreeGrafter"/>
</dbReference>
<keyword evidence="3" id="KW-1003">Cell membrane</keyword>
<evidence type="ECO:0000256" key="13">
    <source>
        <dbReference type="PROSITE-ProRule" id="PRU00352"/>
    </source>
</evidence>
<dbReference type="Pfam" id="PF01833">
    <property type="entry name" value="TIG"/>
    <property type="match status" value="2"/>
</dbReference>
<evidence type="ECO:0000256" key="17">
    <source>
        <dbReference type="SAM" id="SignalP"/>
    </source>
</evidence>
<keyword evidence="10" id="KW-1015">Disulfide bond</keyword>
<dbReference type="GO" id="GO:0007411">
    <property type="term" value="P:axon guidance"/>
    <property type="evidence" value="ECO:0007669"/>
    <property type="project" value="UniProtKB-ARBA"/>
</dbReference>
<keyword evidence="20" id="KW-1185">Reference proteome</keyword>
<dbReference type="SUPFAM" id="SSF48350">
    <property type="entry name" value="GTPase activation domain, GAP"/>
    <property type="match status" value="1"/>
</dbReference>
<feature type="domain" description="Sema" evidence="18">
    <location>
        <begin position="8"/>
        <end position="421"/>
    </location>
</feature>